<evidence type="ECO:0000259" key="5">
    <source>
        <dbReference type="Pfam" id="PF03931"/>
    </source>
</evidence>
<dbReference type="Pfam" id="PF03931">
    <property type="entry name" value="Skp1_POZ"/>
    <property type="match status" value="1"/>
</dbReference>
<dbReference type="AlphaFoldDB" id="A0A4Y7PVA6"/>
<comment type="subunit">
    <text evidence="3">Component of the SCF (SKP1-CUL1-F-box protein) E3 ubiquitin ligase complexes.</text>
</comment>
<reference evidence="6 7" key="1">
    <citation type="submission" date="2018-06" db="EMBL/GenBank/DDBJ databases">
        <title>A transcriptomic atlas of mushroom development highlights an independent origin of complex multicellularity.</title>
        <authorList>
            <consortium name="DOE Joint Genome Institute"/>
            <person name="Krizsan K."/>
            <person name="Almasi E."/>
            <person name="Merenyi Z."/>
            <person name="Sahu N."/>
            <person name="Viragh M."/>
            <person name="Koszo T."/>
            <person name="Mondo S."/>
            <person name="Kiss B."/>
            <person name="Balint B."/>
            <person name="Kues U."/>
            <person name="Barry K."/>
            <person name="Hegedus J.C."/>
            <person name="Henrissat B."/>
            <person name="Johnson J."/>
            <person name="Lipzen A."/>
            <person name="Ohm R."/>
            <person name="Nagy I."/>
            <person name="Pangilinan J."/>
            <person name="Yan J."/>
            <person name="Xiong Y."/>
            <person name="Grigoriev I.V."/>
            <person name="Hibbett D.S."/>
            <person name="Nagy L.G."/>
        </authorList>
    </citation>
    <scope>NUCLEOTIDE SEQUENCE [LARGE SCALE GENOMIC DNA]</scope>
    <source>
        <strain evidence="6 7">SZMC22713</strain>
    </source>
</reference>
<dbReference type="OrthoDB" id="2342932at2759"/>
<organism evidence="6 7">
    <name type="scientific">Rickenella mellea</name>
    <dbReference type="NCBI Taxonomy" id="50990"/>
    <lineage>
        <taxon>Eukaryota</taxon>
        <taxon>Fungi</taxon>
        <taxon>Dikarya</taxon>
        <taxon>Basidiomycota</taxon>
        <taxon>Agaricomycotina</taxon>
        <taxon>Agaricomycetes</taxon>
        <taxon>Hymenochaetales</taxon>
        <taxon>Rickenellaceae</taxon>
        <taxon>Rickenella</taxon>
    </lineage>
</organism>
<dbReference type="InterPro" id="IPR001232">
    <property type="entry name" value="SKP1-like"/>
</dbReference>
<dbReference type="InterPro" id="IPR011333">
    <property type="entry name" value="SKP1/BTB/POZ_sf"/>
</dbReference>
<dbReference type="STRING" id="50990.A0A4Y7PVA6"/>
<accession>A0A4Y7PVA6</accession>
<dbReference type="InterPro" id="IPR016073">
    <property type="entry name" value="Skp1_comp_POZ"/>
</dbReference>
<dbReference type="EMBL" id="ML170197">
    <property type="protein sequence ID" value="TDL19344.1"/>
    <property type="molecule type" value="Genomic_DNA"/>
</dbReference>
<evidence type="ECO:0000256" key="2">
    <source>
        <dbReference type="ARBA" id="ARBA00022786"/>
    </source>
</evidence>
<dbReference type="InterPro" id="IPR016072">
    <property type="entry name" value="Skp1_comp_dimer"/>
</dbReference>
<evidence type="ECO:0000256" key="3">
    <source>
        <dbReference type="PIRNR" id="PIRNR028729"/>
    </source>
</evidence>
<dbReference type="SUPFAM" id="SSF54695">
    <property type="entry name" value="POZ domain"/>
    <property type="match status" value="1"/>
</dbReference>
<dbReference type="UniPathway" id="UPA00143"/>
<dbReference type="Proteomes" id="UP000294933">
    <property type="component" value="Unassembled WGS sequence"/>
</dbReference>
<sequence length="173" mass="19492">MVLLELSDDVQFDVDKDIASCSVVLRNMLEDVGDVPDHTIPIHGISASTMTKVLEYCKHHRNDPPETEDEFDKKGIESLGEWDREFVNVEPDILFDILLAANYLDIRRLLDIGCITVAEMIRGKTTTELRSIFNIVNDFSAQEEARIRKENAWAENIYEHVPDAADGATGSAQ</sequence>
<dbReference type="PIRSF" id="PIRSF028729">
    <property type="entry name" value="E3_ubiquit_lig_SCF_Skp"/>
    <property type="match status" value="1"/>
</dbReference>
<evidence type="ECO:0000313" key="6">
    <source>
        <dbReference type="EMBL" id="TDL19344.1"/>
    </source>
</evidence>
<dbReference type="InterPro" id="IPR016897">
    <property type="entry name" value="SKP1"/>
</dbReference>
<proteinExistence type="inferred from homology"/>
<dbReference type="Pfam" id="PF01466">
    <property type="entry name" value="Skp1"/>
    <property type="match status" value="1"/>
</dbReference>
<dbReference type="CDD" id="cd18322">
    <property type="entry name" value="BTB_POZ_SKP1"/>
    <property type="match status" value="1"/>
</dbReference>
<dbReference type="GO" id="GO:0006511">
    <property type="term" value="P:ubiquitin-dependent protein catabolic process"/>
    <property type="evidence" value="ECO:0007669"/>
    <property type="project" value="InterPro"/>
</dbReference>
<protein>
    <recommendedName>
        <fullName evidence="3">E3 ubiquitin ligase complex SCF subunit</fullName>
    </recommendedName>
</protein>
<dbReference type="VEuPathDB" id="FungiDB:BD410DRAFT_805773"/>
<comment type="pathway">
    <text evidence="3">Protein modification; protein ubiquitination.</text>
</comment>
<comment type="function">
    <text evidence="3">Essential component of the SCF (SKP1-CUL1-F-box protein) E3 ubiquitin ligase complexes, which mediate the ubiquitination and subsequent proteasomal degradation of target proteins.</text>
</comment>
<dbReference type="GO" id="GO:0016567">
    <property type="term" value="P:protein ubiquitination"/>
    <property type="evidence" value="ECO:0007669"/>
    <property type="project" value="UniProtKB-UniPathway"/>
</dbReference>
<gene>
    <name evidence="6" type="ORF">BD410DRAFT_805773</name>
</gene>
<evidence type="ECO:0000256" key="1">
    <source>
        <dbReference type="ARBA" id="ARBA00009993"/>
    </source>
</evidence>
<dbReference type="SUPFAM" id="SSF81382">
    <property type="entry name" value="Skp1 dimerisation domain-like"/>
    <property type="match status" value="1"/>
</dbReference>
<dbReference type="FunFam" id="3.30.710.10:FF:000026">
    <property type="entry name" value="E3 ubiquitin ligase complex SCF subunit"/>
    <property type="match status" value="1"/>
</dbReference>
<feature type="domain" description="SKP1 component dimerisation" evidence="4">
    <location>
        <begin position="108"/>
        <end position="154"/>
    </location>
</feature>
<feature type="domain" description="SKP1 component POZ" evidence="5">
    <location>
        <begin position="2"/>
        <end position="62"/>
    </location>
</feature>
<dbReference type="SMART" id="SM00512">
    <property type="entry name" value="Skp1"/>
    <property type="match status" value="1"/>
</dbReference>
<comment type="similarity">
    <text evidence="1 3">Belongs to the SKP1 family.</text>
</comment>
<dbReference type="InterPro" id="IPR036296">
    <property type="entry name" value="SKP1-like_dim_sf"/>
</dbReference>
<evidence type="ECO:0000313" key="7">
    <source>
        <dbReference type="Proteomes" id="UP000294933"/>
    </source>
</evidence>
<dbReference type="Gene3D" id="3.30.710.10">
    <property type="entry name" value="Potassium Channel Kv1.1, Chain A"/>
    <property type="match status" value="1"/>
</dbReference>
<keyword evidence="2 3" id="KW-0833">Ubl conjugation pathway</keyword>
<keyword evidence="7" id="KW-1185">Reference proteome</keyword>
<dbReference type="PANTHER" id="PTHR11165">
    <property type="entry name" value="SKP1"/>
    <property type="match status" value="1"/>
</dbReference>
<name>A0A4Y7PVA6_9AGAM</name>
<evidence type="ECO:0000259" key="4">
    <source>
        <dbReference type="Pfam" id="PF01466"/>
    </source>
</evidence>